<dbReference type="NCBIfam" id="NF005968">
    <property type="entry name" value="PRK08057.1-2"/>
    <property type="match status" value="1"/>
</dbReference>
<sequence length="258" mass="27406">MTHRILILGGTTEARQLAGKLAARASVTLSLAGRTESPVAQGVPVRSGGFGGADGLAAYLRETRTDLLIDATHPYAARISANAAQAARMAGVPILALRRPGWEPVEGDRWTDVDTVDDAVQALGAAPRRVFLALGRQEVGAFDAAPQHHYLIRSVDPVEPKLAVPDATYLLARGPFREDDERALLETHRIEFVVSKNSGGGATYGKIAAARVLRVNVVMVQRPDLPDVPSAETVEVLAALVDKFGIDHFVGPAAERGV</sequence>
<dbReference type="EC" id="1.3.1.106" evidence="4"/>
<evidence type="ECO:0000256" key="2">
    <source>
        <dbReference type="ARBA" id="ARBA00022573"/>
    </source>
</evidence>
<gene>
    <name evidence="4" type="ORF">NKI33_13935</name>
</gene>
<protein>
    <submittedName>
        <fullName evidence="4">Cobalt-precorrin-6A reductase</fullName>
        <ecNumber evidence="4">1.3.1.106</ecNumber>
    </submittedName>
</protein>
<reference evidence="4 5" key="1">
    <citation type="journal article" date="2024" name="Proc. Natl. Acad. Sci. U.S.A.">
        <title>The evolutionary genomics of adaptation to stress in wild rhizobium bacteria.</title>
        <authorList>
            <person name="Kehlet-Delgado H."/>
            <person name="Montoya A.P."/>
            <person name="Jensen K.T."/>
            <person name="Wendlandt C.E."/>
            <person name="Dexheimer C."/>
            <person name="Roberts M."/>
            <person name="Torres Martinez L."/>
            <person name="Friesen M.L."/>
            <person name="Griffitts J.S."/>
            <person name="Porter S.S."/>
        </authorList>
    </citation>
    <scope>NUCLEOTIDE SEQUENCE [LARGE SCALE GENOMIC DNA]</scope>
    <source>
        <strain evidence="4 5">M0729</strain>
    </source>
</reference>
<proteinExistence type="predicted"/>
<evidence type="ECO:0000256" key="1">
    <source>
        <dbReference type="ARBA" id="ARBA00004953"/>
    </source>
</evidence>
<dbReference type="PANTHER" id="PTHR36925">
    <property type="entry name" value="COBALT-PRECORRIN-6A REDUCTASE"/>
    <property type="match status" value="1"/>
</dbReference>
<dbReference type="NCBIfam" id="TIGR00715">
    <property type="entry name" value="precor6x_red"/>
    <property type="match status" value="1"/>
</dbReference>
<keyword evidence="2" id="KW-0169">Cobalamin biosynthesis</keyword>
<dbReference type="GO" id="GO:0016491">
    <property type="term" value="F:oxidoreductase activity"/>
    <property type="evidence" value="ECO:0007669"/>
    <property type="project" value="UniProtKB-KW"/>
</dbReference>
<dbReference type="Pfam" id="PF02571">
    <property type="entry name" value="CbiJ"/>
    <property type="match status" value="1"/>
</dbReference>
<dbReference type="PROSITE" id="PS51014">
    <property type="entry name" value="COBK_CBIJ"/>
    <property type="match status" value="1"/>
</dbReference>
<comment type="pathway">
    <text evidence="1">Cofactor biosynthesis; adenosylcobalamin biosynthesis.</text>
</comment>
<dbReference type="PANTHER" id="PTHR36925:SF1">
    <property type="entry name" value="COBALT-PRECORRIN-6A REDUCTASE"/>
    <property type="match status" value="1"/>
</dbReference>
<evidence type="ECO:0000256" key="3">
    <source>
        <dbReference type="ARBA" id="ARBA00023002"/>
    </source>
</evidence>
<dbReference type="RefSeq" id="WP_287272395.1">
    <property type="nucleotide sequence ID" value="NZ_JAMYMY010000020.1"/>
</dbReference>
<dbReference type="Proteomes" id="UP001464387">
    <property type="component" value="Unassembled WGS sequence"/>
</dbReference>
<name>A0ABV1YFV3_9HYPH</name>
<evidence type="ECO:0000313" key="4">
    <source>
        <dbReference type="EMBL" id="MER8934065.1"/>
    </source>
</evidence>
<dbReference type="EMBL" id="JAMYPJ010000017">
    <property type="protein sequence ID" value="MER8934065.1"/>
    <property type="molecule type" value="Genomic_DNA"/>
</dbReference>
<accession>A0ABV1YFV3</accession>
<keyword evidence="3 4" id="KW-0560">Oxidoreductase</keyword>
<comment type="caution">
    <text evidence="4">The sequence shown here is derived from an EMBL/GenBank/DDBJ whole genome shotgun (WGS) entry which is preliminary data.</text>
</comment>
<organism evidence="4 5">
    <name type="scientific">Mesorhizobium opportunistum</name>
    <dbReference type="NCBI Taxonomy" id="593909"/>
    <lineage>
        <taxon>Bacteria</taxon>
        <taxon>Pseudomonadati</taxon>
        <taxon>Pseudomonadota</taxon>
        <taxon>Alphaproteobacteria</taxon>
        <taxon>Hyphomicrobiales</taxon>
        <taxon>Phyllobacteriaceae</taxon>
        <taxon>Mesorhizobium</taxon>
    </lineage>
</organism>
<keyword evidence="5" id="KW-1185">Reference proteome</keyword>
<evidence type="ECO:0000313" key="5">
    <source>
        <dbReference type="Proteomes" id="UP001464387"/>
    </source>
</evidence>
<dbReference type="InterPro" id="IPR003723">
    <property type="entry name" value="Precorrin-6x_reduct"/>
</dbReference>